<dbReference type="RefSeq" id="XP_026611175.1">
    <property type="nucleotide sequence ID" value="XM_026757661.1"/>
</dbReference>
<keyword evidence="2" id="KW-0812">Transmembrane</keyword>
<evidence type="ECO:0000313" key="3">
    <source>
        <dbReference type="EMBL" id="RHZ46499.1"/>
    </source>
</evidence>
<feature type="compositionally biased region" description="Polar residues" evidence="1">
    <location>
        <begin position="1"/>
        <end position="14"/>
    </location>
</feature>
<feature type="transmembrane region" description="Helical" evidence="2">
    <location>
        <begin position="30"/>
        <end position="53"/>
    </location>
</feature>
<evidence type="ECO:0000256" key="2">
    <source>
        <dbReference type="SAM" id="Phobius"/>
    </source>
</evidence>
<protein>
    <submittedName>
        <fullName evidence="3">Uncharacterized protein</fullName>
    </submittedName>
</protein>
<sequence>MASSTPAAQRPVSSNKDDNNGPVGDLYSKIITGGFGLWVSAVVVLGLSAGIISKSPPSPLRPRPLTIWRRSITKPVSCTNARPREMFIVILAFTTLMWGAAFPLMFVMRSNHGTYEIINPDKRVVLSIGTGIVSALQNITIACACLGVSAL</sequence>
<evidence type="ECO:0000256" key="1">
    <source>
        <dbReference type="SAM" id="MobiDB-lite"/>
    </source>
</evidence>
<keyword evidence="4" id="KW-1185">Reference proteome</keyword>
<dbReference type="OrthoDB" id="4749694at2759"/>
<reference evidence="3" key="1">
    <citation type="submission" date="2018-08" db="EMBL/GenBank/DDBJ databases">
        <title>Draft genome sequence of azole-resistant Aspergillus thermomutatus (Neosartorya pseudofischeri) strain HMR AF 39, isolated from a human nasal aspirate.</title>
        <authorList>
            <person name="Parent-Michaud M."/>
            <person name="Dufresne P.J."/>
            <person name="Fournier E."/>
            <person name="Martineau C."/>
            <person name="Moreira S."/>
            <person name="Perkins V."/>
            <person name="De Repentigny L."/>
            <person name="Dufresne S.F."/>
        </authorList>
    </citation>
    <scope>NUCLEOTIDE SEQUENCE [LARGE SCALE GENOMIC DNA]</scope>
    <source>
        <strain evidence="3">HMR AF 39</strain>
    </source>
</reference>
<feature type="transmembrane region" description="Helical" evidence="2">
    <location>
        <begin position="87"/>
        <end position="108"/>
    </location>
</feature>
<keyword evidence="2" id="KW-1133">Transmembrane helix</keyword>
<dbReference type="GeneID" id="38126016"/>
<proteinExistence type="predicted"/>
<keyword evidence="2" id="KW-0472">Membrane</keyword>
<organism evidence="3 4">
    <name type="scientific">Aspergillus thermomutatus</name>
    <name type="common">Neosartorya pseudofischeri</name>
    <dbReference type="NCBI Taxonomy" id="41047"/>
    <lineage>
        <taxon>Eukaryota</taxon>
        <taxon>Fungi</taxon>
        <taxon>Dikarya</taxon>
        <taxon>Ascomycota</taxon>
        <taxon>Pezizomycotina</taxon>
        <taxon>Eurotiomycetes</taxon>
        <taxon>Eurotiomycetidae</taxon>
        <taxon>Eurotiales</taxon>
        <taxon>Aspergillaceae</taxon>
        <taxon>Aspergillus</taxon>
        <taxon>Aspergillus subgen. Fumigati</taxon>
    </lineage>
</organism>
<dbReference type="EMBL" id="NKHU02000249">
    <property type="protein sequence ID" value="RHZ46499.1"/>
    <property type="molecule type" value="Genomic_DNA"/>
</dbReference>
<comment type="caution">
    <text evidence="3">The sequence shown here is derived from an EMBL/GenBank/DDBJ whole genome shotgun (WGS) entry which is preliminary data.</text>
</comment>
<feature type="region of interest" description="Disordered" evidence="1">
    <location>
        <begin position="1"/>
        <end position="20"/>
    </location>
</feature>
<feature type="transmembrane region" description="Helical" evidence="2">
    <location>
        <begin position="128"/>
        <end position="150"/>
    </location>
</feature>
<accession>A0A397G900</accession>
<dbReference type="AlphaFoldDB" id="A0A397G900"/>
<dbReference type="VEuPathDB" id="FungiDB:CDV56_104042"/>
<name>A0A397G900_ASPTH</name>
<evidence type="ECO:0000313" key="4">
    <source>
        <dbReference type="Proteomes" id="UP000215305"/>
    </source>
</evidence>
<gene>
    <name evidence="3" type="ORF">CDV56_104042</name>
</gene>
<dbReference type="Proteomes" id="UP000215305">
    <property type="component" value="Unassembled WGS sequence"/>
</dbReference>